<evidence type="ECO:0000313" key="2">
    <source>
        <dbReference type="Proteomes" id="UP000011513"/>
    </source>
</evidence>
<accession>M0D7K6</accession>
<evidence type="ECO:0000313" key="1">
    <source>
        <dbReference type="EMBL" id="ELZ31466.1"/>
    </source>
</evidence>
<protein>
    <submittedName>
        <fullName evidence="1">Uncharacterized protein</fullName>
    </submittedName>
</protein>
<reference evidence="1 2" key="1">
    <citation type="journal article" date="2014" name="PLoS Genet.">
        <title>Phylogenetically driven sequencing of extremely halophilic archaea reveals strategies for static and dynamic osmo-response.</title>
        <authorList>
            <person name="Becker E.A."/>
            <person name="Seitzer P.M."/>
            <person name="Tritt A."/>
            <person name="Larsen D."/>
            <person name="Krusor M."/>
            <person name="Yao A.I."/>
            <person name="Wu D."/>
            <person name="Madern D."/>
            <person name="Eisen J.A."/>
            <person name="Darling A.E."/>
            <person name="Facciotti M.T."/>
        </authorList>
    </citation>
    <scope>NUCLEOTIDE SEQUENCE [LARGE SCALE GENOMIC DNA]</scope>
    <source>
        <strain evidence="1 2">JCM 14848</strain>
    </source>
</reference>
<keyword evidence="2" id="KW-1185">Reference proteome</keyword>
<name>M0D7K6_HALPD</name>
<sequence length="53" mass="5615">MPKPLPTAAAALVVLLFAVALALMASGDLRTAALCFLAASLTIYFRETYLLDD</sequence>
<proteinExistence type="predicted"/>
<dbReference type="InParanoid" id="M0D7K6"/>
<dbReference type="Proteomes" id="UP000011513">
    <property type="component" value="Unassembled WGS sequence"/>
</dbReference>
<organism evidence="1 2">
    <name type="scientific">Halogeometricum pallidum JCM 14848</name>
    <dbReference type="NCBI Taxonomy" id="1227487"/>
    <lineage>
        <taxon>Archaea</taxon>
        <taxon>Methanobacteriati</taxon>
        <taxon>Methanobacteriota</taxon>
        <taxon>Stenosarchaea group</taxon>
        <taxon>Halobacteria</taxon>
        <taxon>Halobacteriales</taxon>
        <taxon>Haloferacaceae</taxon>
        <taxon>Halogeometricum</taxon>
    </lineage>
</organism>
<comment type="caution">
    <text evidence="1">The sequence shown here is derived from an EMBL/GenBank/DDBJ whole genome shotgun (WGS) entry which is preliminary data.</text>
</comment>
<dbReference type="eggNOG" id="arCOG06205">
    <property type="taxonomic scope" value="Archaea"/>
</dbReference>
<dbReference type="RefSeq" id="WP_008386047.1">
    <property type="nucleotide sequence ID" value="NZ_AOIV01000021.1"/>
</dbReference>
<dbReference type="EMBL" id="AOIV01000021">
    <property type="protein sequence ID" value="ELZ31466.1"/>
    <property type="molecule type" value="Genomic_DNA"/>
</dbReference>
<gene>
    <name evidence="1" type="ORF">C474_09202</name>
</gene>
<dbReference type="AlphaFoldDB" id="M0D7K6"/>